<dbReference type="RefSeq" id="WP_152813314.1">
    <property type="nucleotide sequence ID" value="NZ_VJXX01000001.1"/>
</dbReference>
<organism evidence="7 8">
    <name type="scientific">Arthrobacter bussei</name>
    <dbReference type="NCBI Taxonomy" id="2594179"/>
    <lineage>
        <taxon>Bacteria</taxon>
        <taxon>Bacillati</taxon>
        <taxon>Actinomycetota</taxon>
        <taxon>Actinomycetes</taxon>
        <taxon>Micrococcales</taxon>
        <taxon>Micrococcaceae</taxon>
        <taxon>Arthrobacter</taxon>
    </lineage>
</organism>
<keyword evidence="2" id="KW-0058">Aromatic hydrocarbons catabolism</keyword>
<feature type="region of interest" description="Disordered" evidence="5">
    <location>
        <begin position="1"/>
        <end position="21"/>
    </location>
</feature>
<evidence type="ECO:0000259" key="6">
    <source>
        <dbReference type="Pfam" id="PF06441"/>
    </source>
</evidence>
<dbReference type="InterPro" id="IPR029058">
    <property type="entry name" value="AB_hydrolase_fold"/>
</dbReference>
<proteinExistence type="inferred from homology"/>
<evidence type="ECO:0000256" key="3">
    <source>
        <dbReference type="ARBA" id="ARBA00022801"/>
    </source>
</evidence>
<dbReference type="InterPro" id="IPR016292">
    <property type="entry name" value="Epoxide_hydrolase"/>
</dbReference>
<comment type="caution">
    <text evidence="7">The sequence shown here is derived from an EMBL/GenBank/DDBJ whole genome shotgun (WGS) entry which is preliminary data.</text>
</comment>
<evidence type="ECO:0000256" key="5">
    <source>
        <dbReference type="SAM" id="MobiDB-lite"/>
    </source>
</evidence>
<evidence type="ECO:0000256" key="2">
    <source>
        <dbReference type="ARBA" id="ARBA00022797"/>
    </source>
</evidence>
<dbReference type="OrthoDB" id="27092at2"/>
<dbReference type="PIRSF" id="PIRSF001112">
    <property type="entry name" value="Epoxide_hydrolase"/>
    <property type="match status" value="1"/>
</dbReference>
<sequence>MPDAQPSTTTEHPAAALGHDDHPAVTPFILDIPEADLDDLRRRILATRWPDRETVPDTTQGPRLEKLQALADHWASAYDWRRTEAMLNAWGQFTTSIDGLDIHFVHVRSGIPGARALLLTHGWPGSVLEFRHAVGPLTDPEAHGGDAADAFDVIIPSLPGFGFSGRPTGAGWDAQRTARAWAVLMERLGYARWFAQGGDLGASVTAELAALEQSEGIGLAGIHLNMALFMPSEEEMRAASEEEQAMLQEGGYYWQTLSAYSQQMATRPQTIGYPLADSPVGLAAWIYAMFQDVGGAHGRHGDAEAIFTLDEMLDDIMLYWLPNTAASAARFYWESGRNGWATPGTLEEPLTLPVGLSIMPGEYVRRSRRWAERRYTNLVHFSEVADGGHFAVLEQPELLVDDIRATFRSLR</sequence>
<name>A0A7X1TNC3_9MICC</name>
<dbReference type="Gene3D" id="3.40.50.1820">
    <property type="entry name" value="alpha/beta hydrolase"/>
    <property type="match status" value="1"/>
</dbReference>
<dbReference type="InterPro" id="IPR010497">
    <property type="entry name" value="Epoxide_hydro_N"/>
</dbReference>
<evidence type="ECO:0000256" key="4">
    <source>
        <dbReference type="PIRSR" id="PIRSR001112-1"/>
    </source>
</evidence>
<dbReference type="Pfam" id="PF06441">
    <property type="entry name" value="EHN"/>
    <property type="match status" value="1"/>
</dbReference>
<dbReference type="GO" id="GO:0097176">
    <property type="term" value="P:epoxide metabolic process"/>
    <property type="evidence" value="ECO:0007669"/>
    <property type="project" value="TreeGrafter"/>
</dbReference>
<dbReference type="SUPFAM" id="SSF53474">
    <property type="entry name" value="alpha/beta-Hydrolases"/>
    <property type="match status" value="1"/>
</dbReference>
<dbReference type="EMBL" id="VJXX01000001">
    <property type="protein sequence ID" value="MPY10451.1"/>
    <property type="molecule type" value="Genomic_DNA"/>
</dbReference>
<dbReference type="AlphaFoldDB" id="A0A7X1TNC3"/>
<evidence type="ECO:0000313" key="8">
    <source>
        <dbReference type="Proteomes" id="UP000326464"/>
    </source>
</evidence>
<evidence type="ECO:0000313" key="7">
    <source>
        <dbReference type="EMBL" id="MPY10451.1"/>
    </source>
</evidence>
<feature type="active site" description="Nucleophile" evidence="4">
    <location>
        <position position="199"/>
    </location>
</feature>
<feature type="domain" description="Epoxide hydrolase N-terminal" evidence="6">
    <location>
        <begin position="25"/>
        <end position="130"/>
    </location>
</feature>
<keyword evidence="3 7" id="KW-0378">Hydrolase</keyword>
<dbReference type="PANTHER" id="PTHR21661:SF35">
    <property type="entry name" value="EPOXIDE HYDROLASE"/>
    <property type="match status" value="1"/>
</dbReference>
<dbReference type="InterPro" id="IPR000639">
    <property type="entry name" value="Epox_hydrolase-like"/>
</dbReference>
<reference evidence="8" key="1">
    <citation type="submission" date="2019-07" db="EMBL/GenBank/DDBJ databases">
        <title>Arthrobacter KR32 sp. nov., isolated from mountain cheese made of cows milk.</title>
        <authorList>
            <person name="Flegler A."/>
        </authorList>
    </citation>
    <scope>NUCLEOTIDE SEQUENCE [LARGE SCALE GENOMIC DNA]</scope>
    <source>
        <strain evidence="8">KR32</strain>
    </source>
</reference>
<evidence type="ECO:0000256" key="1">
    <source>
        <dbReference type="ARBA" id="ARBA00010088"/>
    </source>
</evidence>
<feature type="active site" description="Proton donor" evidence="4">
    <location>
        <position position="332"/>
    </location>
</feature>
<comment type="similarity">
    <text evidence="1">Belongs to the peptidase S33 family.</text>
</comment>
<gene>
    <name evidence="7" type="ORF">FNH21_06900</name>
</gene>
<feature type="active site" description="Proton acceptor" evidence="4">
    <location>
        <position position="389"/>
    </location>
</feature>
<keyword evidence="8" id="KW-1185">Reference proteome</keyword>
<protein>
    <submittedName>
        <fullName evidence="7">Epoxide hydrolase</fullName>
    </submittedName>
</protein>
<dbReference type="PRINTS" id="PR00412">
    <property type="entry name" value="EPOXHYDRLASE"/>
</dbReference>
<dbReference type="Proteomes" id="UP000326464">
    <property type="component" value="Unassembled WGS sequence"/>
</dbReference>
<feature type="compositionally biased region" description="Polar residues" evidence="5">
    <location>
        <begin position="1"/>
        <end position="11"/>
    </location>
</feature>
<dbReference type="PANTHER" id="PTHR21661">
    <property type="entry name" value="EPOXIDE HYDROLASE 1-RELATED"/>
    <property type="match status" value="1"/>
</dbReference>
<dbReference type="GO" id="GO:0004301">
    <property type="term" value="F:epoxide hydrolase activity"/>
    <property type="evidence" value="ECO:0007669"/>
    <property type="project" value="TreeGrafter"/>
</dbReference>
<accession>A0A7X1TNC3</accession>